<evidence type="ECO:0000256" key="3">
    <source>
        <dbReference type="ARBA" id="ARBA00022833"/>
    </source>
</evidence>
<dbReference type="SMART" id="SM00154">
    <property type="entry name" value="ZnF_AN1"/>
    <property type="match status" value="2"/>
</dbReference>
<dbReference type="eggNOG" id="KOG3183">
    <property type="taxonomic scope" value="Eukaryota"/>
</dbReference>
<dbReference type="PANTHER" id="PTHR14677">
    <property type="entry name" value="ARSENITE INDUCUBLE RNA ASSOCIATED PROTEIN AIP-1-RELATED"/>
    <property type="match status" value="1"/>
</dbReference>
<dbReference type="InParanoid" id="A0A0L0HG83"/>
<dbReference type="VEuPathDB" id="FungiDB:SPPG_09193"/>
<evidence type="ECO:0000313" key="7">
    <source>
        <dbReference type="Proteomes" id="UP000053201"/>
    </source>
</evidence>
<dbReference type="OrthoDB" id="431929at2759"/>
<dbReference type="EMBL" id="KQ257456">
    <property type="protein sequence ID" value="KND00073.1"/>
    <property type="molecule type" value="Genomic_DNA"/>
</dbReference>
<dbReference type="GeneID" id="27692318"/>
<keyword evidence="3" id="KW-0862">Zinc</keyword>
<gene>
    <name evidence="6" type="ORF">SPPG_09193</name>
</gene>
<dbReference type="AlphaFoldDB" id="A0A0L0HG83"/>
<dbReference type="STRING" id="645134.A0A0L0HG83"/>
<accession>A0A0L0HG83</accession>
<evidence type="ECO:0000256" key="2">
    <source>
        <dbReference type="ARBA" id="ARBA00022771"/>
    </source>
</evidence>
<dbReference type="InterPro" id="IPR035896">
    <property type="entry name" value="AN1-like_Znf"/>
</dbReference>
<dbReference type="Gene3D" id="4.10.1110.10">
    <property type="entry name" value="AN1-like Zinc finger"/>
    <property type="match status" value="2"/>
</dbReference>
<dbReference type="OMA" id="YKSHECP"/>
<dbReference type="InterPro" id="IPR000058">
    <property type="entry name" value="Znf_AN1"/>
</dbReference>
<dbReference type="SUPFAM" id="SSF118310">
    <property type="entry name" value="AN1-like Zinc finger"/>
    <property type="match status" value="2"/>
</dbReference>
<dbReference type="GO" id="GO:0008270">
    <property type="term" value="F:zinc ion binding"/>
    <property type="evidence" value="ECO:0007669"/>
    <property type="project" value="UniProtKB-KW"/>
</dbReference>
<proteinExistence type="predicted"/>
<sequence length="154" mass="16752">MELYHIGKHCATCDQLDYLPFTCRLCTKSYCRDHRDFSHHISSCSGLSDAKAVVCPLCLHPVPGASPSNPQVANAAVDRHIESGCPSPEAEAKRRKLANRCAVKGCKKREVVPFKCSTCEEQVCIGHRLPVDHGCRGKAGVAQPAGRRRTAVKG</sequence>
<dbReference type="Pfam" id="PF01428">
    <property type="entry name" value="zf-AN1"/>
    <property type="match status" value="2"/>
</dbReference>
<dbReference type="PANTHER" id="PTHR14677:SF20">
    <property type="entry name" value="ZINC FINGER AN1-TYPE CONTAINING 2A-RELATED"/>
    <property type="match status" value="1"/>
</dbReference>
<dbReference type="PROSITE" id="PS51039">
    <property type="entry name" value="ZF_AN1"/>
    <property type="match status" value="1"/>
</dbReference>
<name>A0A0L0HG83_SPIPD</name>
<dbReference type="Proteomes" id="UP000053201">
    <property type="component" value="Unassembled WGS sequence"/>
</dbReference>
<protein>
    <recommendedName>
        <fullName evidence="5">AN1-type domain-containing protein</fullName>
    </recommendedName>
</protein>
<dbReference type="RefSeq" id="XP_016608112.1">
    <property type="nucleotide sequence ID" value="XM_016757350.1"/>
</dbReference>
<evidence type="ECO:0000313" key="6">
    <source>
        <dbReference type="EMBL" id="KND00073.1"/>
    </source>
</evidence>
<reference evidence="6 7" key="1">
    <citation type="submission" date="2009-08" db="EMBL/GenBank/DDBJ databases">
        <title>The Genome Sequence of Spizellomyces punctatus strain DAOM BR117.</title>
        <authorList>
            <consortium name="The Broad Institute Genome Sequencing Platform"/>
            <person name="Russ C."/>
            <person name="Cuomo C."/>
            <person name="Shea T."/>
            <person name="Young S.K."/>
            <person name="Zeng Q."/>
            <person name="Koehrsen M."/>
            <person name="Haas B."/>
            <person name="Borodovsky M."/>
            <person name="Guigo R."/>
            <person name="Alvarado L."/>
            <person name="Berlin A."/>
            <person name="Bochicchio J."/>
            <person name="Borenstein D."/>
            <person name="Chapman S."/>
            <person name="Chen Z."/>
            <person name="Engels R."/>
            <person name="Freedman E."/>
            <person name="Gellesch M."/>
            <person name="Goldberg J."/>
            <person name="Griggs A."/>
            <person name="Gujja S."/>
            <person name="Heiman D."/>
            <person name="Hepburn T."/>
            <person name="Howarth C."/>
            <person name="Jen D."/>
            <person name="Larson L."/>
            <person name="Lewis B."/>
            <person name="Mehta T."/>
            <person name="Park D."/>
            <person name="Pearson M."/>
            <person name="Roberts A."/>
            <person name="Saif S."/>
            <person name="Shenoy N."/>
            <person name="Sisk P."/>
            <person name="Stolte C."/>
            <person name="Sykes S."/>
            <person name="Thomson T."/>
            <person name="Walk T."/>
            <person name="White J."/>
            <person name="Yandava C."/>
            <person name="Burger G."/>
            <person name="Gray M.W."/>
            <person name="Holland P.W.H."/>
            <person name="King N."/>
            <person name="Lang F.B.F."/>
            <person name="Roger A.J."/>
            <person name="Ruiz-Trillo I."/>
            <person name="Lander E."/>
            <person name="Nusbaum C."/>
        </authorList>
    </citation>
    <scope>NUCLEOTIDE SEQUENCE [LARGE SCALE GENOMIC DNA]</scope>
    <source>
        <strain evidence="6 7">DAOM BR117</strain>
    </source>
</reference>
<feature type="domain" description="AN1-type" evidence="5">
    <location>
        <begin position="95"/>
        <end position="143"/>
    </location>
</feature>
<organism evidence="6 7">
    <name type="scientific">Spizellomyces punctatus (strain DAOM BR117)</name>
    <dbReference type="NCBI Taxonomy" id="645134"/>
    <lineage>
        <taxon>Eukaryota</taxon>
        <taxon>Fungi</taxon>
        <taxon>Fungi incertae sedis</taxon>
        <taxon>Chytridiomycota</taxon>
        <taxon>Chytridiomycota incertae sedis</taxon>
        <taxon>Chytridiomycetes</taxon>
        <taxon>Spizellomycetales</taxon>
        <taxon>Spizellomycetaceae</taxon>
        <taxon>Spizellomyces</taxon>
    </lineage>
</organism>
<keyword evidence="1" id="KW-0479">Metal-binding</keyword>
<evidence type="ECO:0000256" key="4">
    <source>
        <dbReference type="PROSITE-ProRule" id="PRU00449"/>
    </source>
</evidence>
<evidence type="ECO:0000259" key="5">
    <source>
        <dbReference type="PROSITE" id="PS51039"/>
    </source>
</evidence>
<keyword evidence="2 4" id="KW-0863">Zinc-finger</keyword>
<evidence type="ECO:0000256" key="1">
    <source>
        <dbReference type="ARBA" id="ARBA00022723"/>
    </source>
</evidence>
<dbReference type="GO" id="GO:0005737">
    <property type="term" value="C:cytoplasm"/>
    <property type="evidence" value="ECO:0007669"/>
    <property type="project" value="TreeGrafter"/>
</dbReference>
<keyword evidence="7" id="KW-1185">Reference proteome</keyword>